<keyword evidence="3 5" id="KW-1133">Transmembrane helix</keyword>
<dbReference type="PANTHER" id="PTHR42718:SF39">
    <property type="entry name" value="ACTINORHODIN TRANSPORTER-RELATED"/>
    <property type="match status" value="1"/>
</dbReference>
<evidence type="ECO:0000256" key="4">
    <source>
        <dbReference type="ARBA" id="ARBA00023136"/>
    </source>
</evidence>
<accession>A0ABW2NY55</accession>
<feature type="transmembrane region" description="Helical" evidence="5">
    <location>
        <begin position="104"/>
        <end position="125"/>
    </location>
</feature>
<evidence type="ECO:0000256" key="3">
    <source>
        <dbReference type="ARBA" id="ARBA00022989"/>
    </source>
</evidence>
<keyword evidence="2 5" id="KW-0812">Transmembrane</keyword>
<sequence length="472" mass="47387">MVSTLTRRRGGTVLAVLLAGQTMASMDGSIVTVALPSIQRDLGGDGAMVQLVASAYMLALGLLIVTGARLGDVLGHRRAFLGGLAGFTLASLLCGLAWAAPALVAARIVQAAAAALMTPQVFSLIQLRFDGAARKRAIGLYSMVLALGVALGQLAGGLVVGADLFGLGWRPAFLINVPAGAVLLVAGVRALPRAGATAARLDLAGVGLLTVAMTALITPLIFGREHGWRPWTWASLAAGALLLAGFARFERRMALRGGQPLLDLTVLRPRGVRPALVACFTVMACYAAFLFALTLHLQGRLGFGPFGAGLAFAPYAAGFAALSLTWTRLPERTQAALPVAGPVVFAGVAGAVAAVTGLWGGGWPVALVTPLLFAAGAGHAAGYSPLIAQVSAVAGPGRASALSALNSTGPVLSSVGAIAVLGGLYLSAGLGWTAAAIAVLLLAGACSAAAARAAWRPATRPAPAPAGAARRS</sequence>
<evidence type="ECO:0000256" key="5">
    <source>
        <dbReference type="SAM" id="Phobius"/>
    </source>
</evidence>
<dbReference type="InterPro" id="IPR020846">
    <property type="entry name" value="MFS_dom"/>
</dbReference>
<evidence type="ECO:0000259" key="6">
    <source>
        <dbReference type="PROSITE" id="PS50850"/>
    </source>
</evidence>
<evidence type="ECO:0000256" key="2">
    <source>
        <dbReference type="ARBA" id="ARBA00022692"/>
    </source>
</evidence>
<feature type="transmembrane region" description="Helical" evidence="5">
    <location>
        <begin position="228"/>
        <end position="247"/>
    </location>
</feature>
<feature type="domain" description="Major facilitator superfamily (MFS) profile" evidence="6">
    <location>
        <begin position="13"/>
        <end position="462"/>
    </location>
</feature>
<dbReference type="Gene3D" id="1.20.1250.20">
    <property type="entry name" value="MFS general substrate transporter like domains"/>
    <property type="match status" value="1"/>
</dbReference>
<keyword evidence="8" id="KW-1185">Reference proteome</keyword>
<feature type="transmembrane region" description="Helical" evidence="5">
    <location>
        <begin position="432"/>
        <end position="451"/>
    </location>
</feature>
<dbReference type="PANTHER" id="PTHR42718">
    <property type="entry name" value="MAJOR FACILITATOR SUPERFAMILY MULTIDRUG TRANSPORTER MFSC"/>
    <property type="match status" value="1"/>
</dbReference>
<evidence type="ECO:0000313" key="7">
    <source>
        <dbReference type="EMBL" id="MFC7382104.1"/>
    </source>
</evidence>
<comment type="subcellular location">
    <subcellularLocation>
        <location evidence="1">Cell membrane</location>
        <topology evidence="1">Multi-pass membrane protein</topology>
    </subcellularLocation>
</comment>
<feature type="transmembrane region" description="Helical" evidence="5">
    <location>
        <begin position="137"/>
        <end position="160"/>
    </location>
</feature>
<gene>
    <name evidence="7" type="ORF">ACFQSB_07785</name>
</gene>
<feature type="transmembrane region" description="Helical" evidence="5">
    <location>
        <begin position="172"/>
        <end position="191"/>
    </location>
</feature>
<proteinExistence type="predicted"/>
<reference evidence="8" key="1">
    <citation type="journal article" date="2019" name="Int. J. Syst. Evol. Microbiol.">
        <title>The Global Catalogue of Microorganisms (GCM) 10K type strain sequencing project: providing services to taxonomists for standard genome sequencing and annotation.</title>
        <authorList>
            <consortium name="The Broad Institute Genomics Platform"/>
            <consortium name="The Broad Institute Genome Sequencing Center for Infectious Disease"/>
            <person name="Wu L."/>
            <person name="Ma J."/>
        </authorList>
    </citation>
    <scope>NUCLEOTIDE SEQUENCE [LARGE SCALE GENOMIC DNA]</scope>
    <source>
        <strain evidence="8">CECT 7649</strain>
    </source>
</reference>
<dbReference type="SUPFAM" id="SSF103473">
    <property type="entry name" value="MFS general substrate transporter"/>
    <property type="match status" value="1"/>
</dbReference>
<feature type="transmembrane region" description="Helical" evidence="5">
    <location>
        <begin position="79"/>
        <end position="98"/>
    </location>
</feature>
<dbReference type="Proteomes" id="UP001596496">
    <property type="component" value="Unassembled WGS sequence"/>
</dbReference>
<feature type="transmembrane region" description="Helical" evidence="5">
    <location>
        <begin position="275"/>
        <end position="297"/>
    </location>
</feature>
<dbReference type="InterPro" id="IPR011701">
    <property type="entry name" value="MFS"/>
</dbReference>
<feature type="transmembrane region" description="Helical" evidence="5">
    <location>
        <begin position="336"/>
        <end position="359"/>
    </location>
</feature>
<dbReference type="Pfam" id="PF07690">
    <property type="entry name" value="MFS_1"/>
    <property type="match status" value="1"/>
</dbReference>
<feature type="transmembrane region" description="Helical" evidence="5">
    <location>
        <begin position="203"/>
        <end position="222"/>
    </location>
</feature>
<organism evidence="7 8">
    <name type="scientific">Sphaerisporangium rhizosphaerae</name>
    <dbReference type="NCBI Taxonomy" id="2269375"/>
    <lineage>
        <taxon>Bacteria</taxon>
        <taxon>Bacillati</taxon>
        <taxon>Actinomycetota</taxon>
        <taxon>Actinomycetes</taxon>
        <taxon>Streptosporangiales</taxon>
        <taxon>Streptosporangiaceae</taxon>
        <taxon>Sphaerisporangium</taxon>
    </lineage>
</organism>
<dbReference type="PROSITE" id="PS50850">
    <property type="entry name" value="MFS"/>
    <property type="match status" value="1"/>
</dbReference>
<comment type="caution">
    <text evidence="7">The sequence shown here is derived from an EMBL/GenBank/DDBJ whole genome shotgun (WGS) entry which is preliminary data.</text>
</comment>
<dbReference type="InterPro" id="IPR036259">
    <property type="entry name" value="MFS_trans_sf"/>
</dbReference>
<evidence type="ECO:0000256" key="1">
    <source>
        <dbReference type="ARBA" id="ARBA00004651"/>
    </source>
</evidence>
<feature type="transmembrane region" description="Helical" evidence="5">
    <location>
        <begin position="404"/>
        <end position="426"/>
    </location>
</feature>
<keyword evidence="4 5" id="KW-0472">Membrane</keyword>
<feature type="transmembrane region" description="Helical" evidence="5">
    <location>
        <begin position="303"/>
        <end position="324"/>
    </location>
</feature>
<protein>
    <submittedName>
        <fullName evidence="7">MFS transporter</fullName>
    </submittedName>
</protein>
<dbReference type="RefSeq" id="WP_380825236.1">
    <property type="nucleotide sequence ID" value="NZ_JBHTCG010000004.1"/>
</dbReference>
<evidence type="ECO:0000313" key="8">
    <source>
        <dbReference type="Proteomes" id="UP001596496"/>
    </source>
</evidence>
<name>A0ABW2NY55_9ACTN</name>
<dbReference type="Gene3D" id="1.20.1720.10">
    <property type="entry name" value="Multidrug resistance protein D"/>
    <property type="match status" value="1"/>
</dbReference>
<feature type="transmembrane region" description="Helical" evidence="5">
    <location>
        <begin position="46"/>
        <end position="67"/>
    </location>
</feature>
<dbReference type="EMBL" id="JBHTCG010000004">
    <property type="protein sequence ID" value="MFC7382104.1"/>
    <property type="molecule type" value="Genomic_DNA"/>
</dbReference>